<keyword evidence="5" id="KW-0109">Calcium transport</keyword>
<evidence type="ECO:0000256" key="16">
    <source>
        <dbReference type="ARBA" id="ARBA00023303"/>
    </source>
</evidence>
<sequence>MGAKGSWTQLQKLLNWLVGEQDWDQHLDQLHMLQQKRIWESPLLRAAKENDLCTLKRLQLDQNCDFQQRGALGETALHVAALYDNLEASMVLMEAAPNLVTEPILCEPFVGQTALHIAVMNQNVNLVRTLLAREASVSARATGSAFHHSPHNLIYYGEYPLSFAACVGSEEIVRLLIEHGADIRAQDSLGNTVLHILILQPNKTFACQMYNLLLSYDGGDHLKSLELVPNHEGLTPFKMAGVEGNTVMFQHLMQKRKHIQWSYGPLTSTLYDLTEIDSWGEELSFLELVVSSKKREARQILEQTPVKELVSLKWKKYGRPYFCLLGALYILYMICFTTCCVYRPLKFCDGNSTNSQDSIIMEEKPLQEAYVTYQDNVRLVGELVTVIGAVIILLLEIPGIFRVGVSRYFGQTVLGGPFHVIIIIYASLVLVTMVMRLTSMNGELVPMSMALVLGWCSVMYFARGFQMLGPFTIMIHKMIFGDLMRFCWLMAIVILGFASAFYIIFQTENPESLGEFSNYPLALFSTFELFLTIIDGPANYSVDLPFMYSLTYSAFAIIATLLMLNLFIAMMGDTHWRVAQERDELWRAQVVATTVMLERKMPRFLWPRSGICGSEYGLGDRWFLRVQNHHDQNPYRVLRYVEAFKSSDKEEVQEQLSEKQPSGTEAGTLPRGSVALQTPSLSRTTSQSSSHRGWEILRRNTLGHLNLGLDLGEGDEEEIYQF</sequence>
<dbReference type="PROSITE" id="PS50297">
    <property type="entry name" value="ANK_REP_REGION"/>
    <property type="match status" value="2"/>
</dbReference>
<keyword evidence="9" id="KW-0677">Repeat</keyword>
<gene>
    <name evidence="29" type="primary">LOC103730391</name>
</gene>
<keyword evidence="14" id="KW-0406">Ion transport</keyword>
<feature type="transmembrane region" description="Helical" evidence="27">
    <location>
        <begin position="383"/>
        <end position="405"/>
    </location>
</feature>
<evidence type="ECO:0000256" key="4">
    <source>
        <dbReference type="ARBA" id="ARBA00022553"/>
    </source>
</evidence>
<keyword evidence="4" id="KW-0597">Phosphoprotein</keyword>
<evidence type="ECO:0000256" key="3">
    <source>
        <dbReference type="ARBA" id="ARBA00022475"/>
    </source>
</evidence>
<feature type="transmembrane region" description="Helical" evidence="27">
    <location>
        <begin position="417"/>
        <end position="438"/>
    </location>
</feature>
<dbReference type="PANTHER" id="PTHR10582:SF11">
    <property type="entry name" value="TRANSIENT RECEPTOR POTENTIAL CATION CHANNEL SUBFAMILY V MEMBER 5"/>
    <property type="match status" value="1"/>
</dbReference>
<dbReference type="Pfam" id="PF00520">
    <property type="entry name" value="Ion_trans"/>
    <property type="match status" value="1"/>
</dbReference>
<dbReference type="InterPro" id="IPR008344">
    <property type="entry name" value="TRPV5/TRPV6"/>
</dbReference>
<dbReference type="KEGG" id="ngi:103730391"/>
<dbReference type="OrthoDB" id="533508at2759"/>
<dbReference type="GO" id="GO:0046872">
    <property type="term" value="F:metal ion binding"/>
    <property type="evidence" value="ECO:0007669"/>
    <property type="project" value="UniProtKB-KW"/>
</dbReference>
<feature type="region of interest" description="Disordered" evidence="26">
    <location>
        <begin position="651"/>
        <end position="689"/>
    </location>
</feature>
<dbReference type="InterPro" id="IPR036770">
    <property type="entry name" value="Ankyrin_rpt-contain_sf"/>
</dbReference>
<dbReference type="GO" id="GO:0055074">
    <property type="term" value="P:calcium ion homeostasis"/>
    <property type="evidence" value="ECO:0007669"/>
    <property type="project" value="Ensembl"/>
</dbReference>
<feature type="transmembrane region" description="Helical" evidence="27">
    <location>
        <begin position="483"/>
        <end position="505"/>
    </location>
</feature>
<keyword evidence="10" id="KW-0106">Calcium</keyword>
<keyword evidence="3" id="KW-1003">Cell membrane</keyword>
<dbReference type="FunFam" id="1.25.40.20:FF:000487">
    <property type="entry name" value="Transient receptor potential cation channel subfamily V member 5"/>
    <property type="match status" value="1"/>
</dbReference>
<comment type="function">
    <text evidence="18">Constitutively active calcium selective cation channel thought to be involved in Ca(2+) reabsorption in kidney and intestine. Required for normal Ca(2+) reabsorption in the kidney distal convoluted tubules. The channel is activated by low internal calcium level and the current exhibits an inward rectification. A Ca(2+)-dependent feedback regulation includes fast channel inactivation and slow current decay. Heteromeric assembly with TRPV6 seems to modify channel properties. TRPV5-TRPV6 heteromultimeric concatemers exhibit voltage-dependent gating.</text>
</comment>
<evidence type="ECO:0000256" key="8">
    <source>
        <dbReference type="ARBA" id="ARBA00022723"/>
    </source>
</evidence>
<evidence type="ECO:0000256" key="20">
    <source>
        <dbReference type="ARBA" id="ARBA00065589"/>
    </source>
</evidence>
<evidence type="ECO:0000256" key="25">
    <source>
        <dbReference type="PROSITE-ProRule" id="PRU00023"/>
    </source>
</evidence>
<dbReference type="Pfam" id="PF12796">
    <property type="entry name" value="Ank_2"/>
    <property type="match status" value="2"/>
</dbReference>
<dbReference type="SMART" id="SM00248">
    <property type="entry name" value="ANK"/>
    <property type="match status" value="4"/>
</dbReference>
<feature type="transmembrane region" description="Helical" evidence="27">
    <location>
        <begin position="321"/>
        <end position="345"/>
    </location>
</feature>
<dbReference type="InterPro" id="IPR005821">
    <property type="entry name" value="Ion_trans_dom"/>
</dbReference>
<dbReference type="GO" id="GO:0005262">
    <property type="term" value="F:calcium channel activity"/>
    <property type="evidence" value="ECO:0007669"/>
    <property type="project" value="UniProtKB-KW"/>
</dbReference>
<evidence type="ECO:0000256" key="15">
    <source>
        <dbReference type="ARBA" id="ARBA00023136"/>
    </source>
</evidence>
<evidence type="ECO:0000256" key="10">
    <source>
        <dbReference type="ARBA" id="ARBA00022837"/>
    </source>
</evidence>
<dbReference type="OMA" id="AYETHED"/>
<keyword evidence="11" id="KW-0112">Calmodulin-binding</keyword>
<keyword evidence="13 25" id="KW-0040">ANK repeat</keyword>
<dbReference type="InterPro" id="IPR008346">
    <property type="entry name" value="TRPV5"/>
</dbReference>
<evidence type="ECO:0000256" key="18">
    <source>
        <dbReference type="ARBA" id="ARBA00058261"/>
    </source>
</evidence>
<evidence type="ECO:0000256" key="17">
    <source>
        <dbReference type="ARBA" id="ARBA00036634"/>
    </source>
</evidence>
<dbReference type="GO" id="GO:0016324">
    <property type="term" value="C:apical plasma membrane"/>
    <property type="evidence" value="ECO:0007669"/>
    <property type="project" value="UniProtKB-SubCell"/>
</dbReference>
<evidence type="ECO:0000256" key="21">
    <source>
        <dbReference type="ARBA" id="ARBA00068289"/>
    </source>
</evidence>
<keyword evidence="2" id="KW-0813">Transport</keyword>
<evidence type="ECO:0000259" key="28">
    <source>
        <dbReference type="Pfam" id="PF00520"/>
    </source>
</evidence>
<name>A0A8C6QR21_NANGA</name>
<keyword evidence="6" id="KW-0107">Calcium channel</keyword>
<evidence type="ECO:0000256" key="24">
    <source>
        <dbReference type="ARBA" id="ARBA00083966"/>
    </source>
</evidence>
<dbReference type="CDD" id="cd22192">
    <property type="entry name" value="TRPV5-6"/>
    <property type="match status" value="1"/>
</dbReference>
<evidence type="ECO:0000256" key="9">
    <source>
        <dbReference type="ARBA" id="ARBA00022737"/>
    </source>
</evidence>
<comment type="catalytic activity">
    <reaction evidence="17">
        <text>Ca(2+)(in) = Ca(2+)(out)</text>
        <dbReference type="Rhea" id="RHEA:29671"/>
        <dbReference type="ChEBI" id="CHEBI:29108"/>
    </reaction>
</comment>
<dbReference type="AlphaFoldDB" id="A0A8C6QR21"/>
<keyword evidence="15 27" id="KW-0472">Membrane</keyword>
<dbReference type="PRINTS" id="PR01765">
    <property type="entry name" value="ECACCHANNEL"/>
</dbReference>
<reference evidence="29" key="2">
    <citation type="submission" date="2025-09" db="UniProtKB">
        <authorList>
            <consortium name="Ensembl"/>
        </authorList>
    </citation>
    <scope>IDENTIFICATION</scope>
</reference>
<dbReference type="InterPro" id="IPR002110">
    <property type="entry name" value="Ankyrin_rpt"/>
</dbReference>
<evidence type="ECO:0000256" key="2">
    <source>
        <dbReference type="ARBA" id="ARBA00022448"/>
    </source>
</evidence>
<evidence type="ECO:0000256" key="11">
    <source>
        <dbReference type="ARBA" id="ARBA00022860"/>
    </source>
</evidence>
<accession>A0A8C6QR21</accession>
<evidence type="ECO:0000256" key="27">
    <source>
        <dbReference type="SAM" id="Phobius"/>
    </source>
</evidence>
<dbReference type="PANTHER" id="PTHR10582">
    <property type="entry name" value="TRANSIENT RECEPTOR POTENTIAL ION CHANNEL PROTEIN"/>
    <property type="match status" value="1"/>
</dbReference>
<dbReference type="NCBIfam" id="TIGR00870">
    <property type="entry name" value="trp"/>
    <property type="match status" value="1"/>
</dbReference>
<evidence type="ECO:0000256" key="7">
    <source>
        <dbReference type="ARBA" id="ARBA00022692"/>
    </source>
</evidence>
<evidence type="ECO:0000256" key="6">
    <source>
        <dbReference type="ARBA" id="ARBA00022673"/>
    </source>
</evidence>
<feature type="transmembrane region" description="Helical" evidence="27">
    <location>
        <begin position="444"/>
        <end position="462"/>
    </location>
</feature>
<evidence type="ECO:0000256" key="1">
    <source>
        <dbReference type="ARBA" id="ARBA00004424"/>
    </source>
</evidence>
<dbReference type="FunFam" id="1.25.40.20:FF:000143">
    <property type="entry name" value="transient receptor potential cation channel subfamily V member 5"/>
    <property type="match status" value="1"/>
</dbReference>
<evidence type="ECO:0000256" key="12">
    <source>
        <dbReference type="ARBA" id="ARBA00022989"/>
    </source>
</evidence>
<dbReference type="GO" id="GO:0098703">
    <property type="term" value="P:calcium ion import across plasma membrane"/>
    <property type="evidence" value="ECO:0007669"/>
    <property type="project" value="Ensembl"/>
</dbReference>
<dbReference type="GO" id="GO:0034704">
    <property type="term" value="C:calcium channel complex"/>
    <property type="evidence" value="ECO:0007669"/>
    <property type="project" value="Ensembl"/>
</dbReference>
<dbReference type="InterPro" id="IPR024862">
    <property type="entry name" value="TRPV"/>
</dbReference>
<keyword evidence="12 27" id="KW-1133">Transmembrane helix</keyword>
<evidence type="ECO:0000256" key="13">
    <source>
        <dbReference type="ARBA" id="ARBA00023043"/>
    </source>
</evidence>
<dbReference type="GO" id="GO:0035809">
    <property type="term" value="P:regulation of urine volume"/>
    <property type="evidence" value="ECO:0007669"/>
    <property type="project" value="Ensembl"/>
</dbReference>
<dbReference type="GeneID" id="103730391"/>
<dbReference type="PRINTS" id="PR01767">
    <property type="entry name" value="ECACCHANNEL2"/>
</dbReference>
<dbReference type="SUPFAM" id="SSF48403">
    <property type="entry name" value="Ankyrin repeat"/>
    <property type="match status" value="1"/>
</dbReference>
<dbReference type="Ensembl" id="ENSNGAT00000013243.1">
    <property type="protein sequence ID" value="ENSNGAP00000007753.1"/>
    <property type="gene ID" value="ENSNGAG00000010880.1"/>
</dbReference>
<evidence type="ECO:0000256" key="23">
    <source>
        <dbReference type="ARBA" id="ARBA00077127"/>
    </source>
</evidence>
<dbReference type="GO" id="GO:0005516">
    <property type="term" value="F:calmodulin binding"/>
    <property type="evidence" value="ECO:0007669"/>
    <property type="project" value="UniProtKB-KW"/>
</dbReference>
<comment type="subcellular location">
    <subcellularLocation>
        <location evidence="1">Apical cell membrane</location>
        <topology evidence="1">Multi-pass membrane protein</topology>
    </subcellularLocation>
</comment>
<dbReference type="PROSITE" id="PS50088">
    <property type="entry name" value="ANK_REPEAT"/>
    <property type="match status" value="2"/>
</dbReference>
<reference evidence="29" key="1">
    <citation type="submission" date="2025-08" db="UniProtKB">
        <authorList>
            <consortium name="Ensembl"/>
        </authorList>
    </citation>
    <scope>IDENTIFICATION</scope>
</reference>
<comment type="subunit">
    <text evidence="20">Homotetramer and probably heterotetramer with TRPV6. Interacts with TRPV6. Interacts with S100A10 and probably with the ANAX2-S100A10 heterotetramer. The interaction with S100A10 is required for the trafficking to the plasma membrane. Interacts with calmodulin. Interacts with BSPRY, which results in its inactivation.</text>
</comment>
<keyword evidence="16" id="KW-0407">Ion channel</keyword>
<keyword evidence="7 27" id="KW-0812">Transmembrane</keyword>
<organism evidence="29 30">
    <name type="scientific">Nannospalax galili</name>
    <name type="common">Northern Israeli blind subterranean mole rat</name>
    <name type="synonym">Spalax galili</name>
    <dbReference type="NCBI Taxonomy" id="1026970"/>
    <lineage>
        <taxon>Eukaryota</taxon>
        <taxon>Metazoa</taxon>
        <taxon>Chordata</taxon>
        <taxon>Craniata</taxon>
        <taxon>Vertebrata</taxon>
        <taxon>Euteleostomi</taxon>
        <taxon>Mammalia</taxon>
        <taxon>Eutheria</taxon>
        <taxon>Euarchontoglires</taxon>
        <taxon>Glires</taxon>
        <taxon>Rodentia</taxon>
        <taxon>Myomorpha</taxon>
        <taxon>Muroidea</taxon>
        <taxon>Spalacidae</taxon>
        <taxon>Spalacinae</taxon>
        <taxon>Nannospalax</taxon>
    </lineage>
</organism>
<feature type="compositionally biased region" description="Low complexity" evidence="26">
    <location>
        <begin position="676"/>
        <end position="689"/>
    </location>
</feature>
<feature type="transmembrane region" description="Helical" evidence="27">
    <location>
        <begin position="546"/>
        <end position="568"/>
    </location>
</feature>
<feature type="compositionally biased region" description="Polar residues" evidence="26">
    <location>
        <begin position="654"/>
        <end position="665"/>
    </location>
</feature>
<dbReference type="RefSeq" id="XP_008826832.1">
    <property type="nucleotide sequence ID" value="XM_008828610.1"/>
</dbReference>
<feature type="repeat" description="ANK" evidence="25">
    <location>
        <begin position="156"/>
        <end position="188"/>
    </location>
</feature>
<dbReference type="GeneTree" id="ENSGT00940000161809"/>
<dbReference type="CDD" id="cd22296">
    <property type="entry name" value="CBD_TRPV5_C"/>
    <property type="match status" value="1"/>
</dbReference>
<evidence type="ECO:0000313" key="29">
    <source>
        <dbReference type="Ensembl" id="ENSNGAP00000007753.1"/>
    </source>
</evidence>
<dbReference type="PRINTS" id="PR01415">
    <property type="entry name" value="ANKYRIN"/>
</dbReference>
<comment type="similarity">
    <text evidence="19">Belongs to the transient receptor (TC 1.A.4) family. TrpV subfamily. TRPV5 sub-subfamily.</text>
</comment>
<protein>
    <recommendedName>
        <fullName evidence="21">Transient receptor potential cation channel subfamily V member 5</fullName>
    </recommendedName>
    <alternativeName>
        <fullName evidence="23">Calcium transport protein 2</fullName>
    </alternativeName>
    <alternativeName>
        <fullName evidence="22">Epithelial calcium channel 1</fullName>
    </alternativeName>
    <alternativeName>
        <fullName evidence="24">Osm-9-like TRP channel 3</fullName>
    </alternativeName>
</protein>
<feature type="domain" description="Ion transport" evidence="28">
    <location>
        <begin position="331"/>
        <end position="581"/>
    </location>
</feature>
<evidence type="ECO:0000256" key="19">
    <source>
        <dbReference type="ARBA" id="ARBA00061407"/>
    </source>
</evidence>
<keyword evidence="8" id="KW-0479">Metal-binding</keyword>
<evidence type="ECO:0000256" key="14">
    <source>
        <dbReference type="ARBA" id="ARBA00023065"/>
    </source>
</evidence>
<proteinExistence type="inferred from homology"/>
<evidence type="ECO:0000256" key="22">
    <source>
        <dbReference type="ARBA" id="ARBA00075383"/>
    </source>
</evidence>
<keyword evidence="30" id="KW-1185">Reference proteome</keyword>
<feature type="repeat" description="ANK" evidence="25">
    <location>
        <begin position="110"/>
        <end position="142"/>
    </location>
</feature>
<evidence type="ECO:0000313" key="30">
    <source>
        <dbReference type="Proteomes" id="UP000694381"/>
    </source>
</evidence>
<evidence type="ECO:0000256" key="26">
    <source>
        <dbReference type="SAM" id="MobiDB-lite"/>
    </source>
</evidence>
<dbReference type="Gene3D" id="1.25.40.20">
    <property type="entry name" value="Ankyrin repeat-containing domain"/>
    <property type="match status" value="1"/>
</dbReference>
<evidence type="ECO:0000256" key="5">
    <source>
        <dbReference type="ARBA" id="ARBA00022568"/>
    </source>
</evidence>
<dbReference type="Proteomes" id="UP000694381">
    <property type="component" value="Unassembled WGS sequence"/>
</dbReference>